<evidence type="ECO:0000313" key="2">
    <source>
        <dbReference type="EMBL" id="SUV28426.1"/>
    </source>
</evidence>
<dbReference type="PROSITE" id="PS51257">
    <property type="entry name" value="PROKAR_LIPOPROTEIN"/>
    <property type="match status" value="1"/>
</dbReference>
<protein>
    <recommendedName>
        <fullName evidence="4">Lipocalin-like domain-containing protein</fullName>
    </recommendedName>
</protein>
<feature type="chain" id="PRO_5016781223" description="Lipocalin-like domain-containing protein" evidence="1">
    <location>
        <begin position="25"/>
        <end position="124"/>
    </location>
</feature>
<name>A0A380YJX0_9BACE</name>
<feature type="signal peptide" evidence="1">
    <location>
        <begin position="1"/>
        <end position="24"/>
    </location>
</feature>
<dbReference type="EMBL" id="UFSX01000001">
    <property type="protein sequence ID" value="SUV28426.1"/>
    <property type="molecule type" value="Genomic_DNA"/>
</dbReference>
<sequence>MKVLKFLGIAIMTTIISISFIACSDDEDKQSNPVIGTWEITGGSDIYDIGDIYTFYSNGTVSVDIEGETNVYNYNLNSDNTILAIDYEDGDGYEKVYLEITDNSLMKWSYINYEGEYTILKRIK</sequence>
<reference evidence="2 3" key="1">
    <citation type="submission" date="2018-06" db="EMBL/GenBank/DDBJ databases">
        <authorList>
            <consortium name="Pathogen Informatics"/>
            <person name="Doyle S."/>
        </authorList>
    </citation>
    <scope>NUCLEOTIDE SEQUENCE [LARGE SCALE GENOMIC DNA]</scope>
    <source>
        <strain evidence="2 3">NCTC11155</strain>
    </source>
</reference>
<dbReference type="STRING" id="483216.BACEGG_01216"/>
<dbReference type="AlphaFoldDB" id="A0A380YJX0"/>
<gene>
    <name evidence="2" type="ORF">NCTC11155_00374</name>
</gene>
<evidence type="ECO:0000256" key="1">
    <source>
        <dbReference type="SAM" id="SignalP"/>
    </source>
</evidence>
<dbReference type="Proteomes" id="UP000254424">
    <property type="component" value="Unassembled WGS sequence"/>
</dbReference>
<dbReference type="OrthoDB" id="1047826at2"/>
<dbReference type="GeneID" id="93070318"/>
<accession>A0A380YJX0</accession>
<dbReference type="RefSeq" id="WP_004289517.1">
    <property type="nucleotide sequence ID" value="NZ_CABKNQ010000019.1"/>
</dbReference>
<proteinExistence type="predicted"/>
<keyword evidence="1" id="KW-0732">Signal</keyword>
<evidence type="ECO:0008006" key="4">
    <source>
        <dbReference type="Google" id="ProtNLM"/>
    </source>
</evidence>
<organism evidence="2 3">
    <name type="scientific">Bacteroides eggerthii</name>
    <dbReference type="NCBI Taxonomy" id="28111"/>
    <lineage>
        <taxon>Bacteria</taxon>
        <taxon>Pseudomonadati</taxon>
        <taxon>Bacteroidota</taxon>
        <taxon>Bacteroidia</taxon>
        <taxon>Bacteroidales</taxon>
        <taxon>Bacteroidaceae</taxon>
        <taxon>Bacteroides</taxon>
    </lineage>
</organism>
<evidence type="ECO:0000313" key="3">
    <source>
        <dbReference type="Proteomes" id="UP000254424"/>
    </source>
</evidence>